<name>A0A0N1NZJ9_9EURO</name>
<comment type="caution">
    <text evidence="2">The sequence shown here is derived from an EMBL/GenBank/DDBJ whole genome shotgun (WGS) entry which is preliminary data.</text>
</comment>
<dbReference type="RefSeq" id="XP_018001670.1">
    <property type="nucleotide sequence ID" value="XM_018149525.1"/>
</dbReference>
<accession>A0A0N1NZJ9</accession>
<sequence>MECKKQFSDLDDDCIRQIVKLLPQRDLKHFSMVNKQCRALSLDVIFKSVEAFSNREDESLVAATLRSVYRSQDVAPYIRVLSICLLPIWSNLNNTLHSNIDLIQMLTCFLSKYGMVRQLSLVGITLSPQAKRVFGKPVFNEIRVLQIEDFSQPSMLIAACPNLEVFSSTYPIAKPKTTFKAIAEHPQLTSVRLQPYGRKDMHIRGPRGWTRGQLKDICSLLKGVKKLFLAGHLGYNTETLLVNALCVPDGVEWLNLSVEINRHVNNGGLYDEYREMVVSRRMTPRSANRISEGLLRRCPSLLQVDLRFYNVTHSYSAQARVAGTEPKITRVKLACLDAVRPFPGMI</sequence>
<feature type="domain" description="F-box" evidence="1">
    <location>
        <begin position="7"/>
        <end position="47"/>
    </location>
</feature>
<dbReference type="AlphaFoldDB" id="A0A0N1NZJ9"/>
<organism evidence="2 3">
    <name type="scientific">Cyphellophora attinorum</name>
    <dbReference type="NCBI Taxonomy" id="1664694"/>
    <lineage>
        <taxon>Eukaryota</taxon>
        <taxon>Fungi</taxon>
        <taxon>Dikarya</taxon>
        <taxon>Ascomycota</taxon>
        <taxon>Pezizomycotina</taxon>
        <taxon>Eurotiomycetes</taxon>
        <taxon>Chaetothyriomycetidae</taxon>
        <taxon>Chaetothyriales</taxon>
        <taxon>Cyphellophoraceae</taxon>
        <taxon>Cyphellophora</taxon>
    </lineage>
</organism>
<dbReference type="Pfam" id="PF00646">
    <property type="entry name" value="F-box"/>
    <property type="match status" value="1"/>
</dbReference>
<dbReference type="InterPro" id="IPR001810">
    <property type="entry name" value="F-box_dom"/>
</dbReference>
<dbReference type="GeneID" id="28741405"/>
<reference evidence="2 3" key="1">
    <citation type="submission" date="2015-06" db="EMBL/GenBank/DDBJ databases">
        <title>Draft genome of the ant-associated black yeast Phialophora attae CBS 131958.</title>
        <authorList>
            <person name="Moreno L.F."/>
            <person name="Stielow B.J."/>
            <person name="de Hoog S."/>
            <person name="Vicente V.A."/>
            <person name="Weiss V.A."/>
            <person name="de Vries M."/>
            <person name="Cruz L.M."/>
            <person name="Souza E.M."/>
        </authorList>
    </citation>
    <scope>NUCLEOTIDE SEQUENCE [LARGE SCALE GENOMIC DNA]</scope>
    <source>
        <strain evidence="2 3">CBS 131958</strain>
    </source>
</reference>
<protein>
    <recommendedName>
        <fullName evidence="1">F-box domain-containing protein</fullName>
    </recommendedName>
</protein>
<keyword evidence="3" id="KW-1185">Reference proteome</keyword>
<evidence type="ECO:0000313" key="3">
    <source>
        <dbReference type="Proteomes" id="UP000038010"/>
    </source>
</evidence>
<dbReference type="EMBL" id="LFJN01000009">
    <property type="protein sequence ID" value="KPI41707.1"/>
    <property type="molecule type" value="Genomic_DNA"/>
</dbReference>
<dbReference type="Proteomes" id="UP000038010">
    <property type="component" value="Unassembled WGS sequence"/>
</dbReference>
<gene>
    <name evidence="2" type="ORF">AB675_9025</name>
</gene>
<evidence type="ECO:0000259" key="1">
    <source>
        <dbReference type="Pfam" id="PF00646"/>
    </source>
</evidence>
<proteinExistence type="predicted"/>
<evidence type="ECO:0000313" key="2">
    <source>
        <dbReference type="EMBL" id="KPI41707.1"/>
    </source>
</evidence>
<dbReference type="CDD" id="cd09917">
    <property type="entry name" value="F-box_SF"/>
    <property type="match status" value="1"/>
</dbReference>
<dbReference type="VEuPathDB" id="FungiDB:AB675_9025"/>